<dbReference type="GO" id="GO:0008610">
    <property type="term" value="P:lipid biosynthetic process"/>
    <property type="evidence" value="ECO:0007669"/>
    <property type="project" value="InterPro"/>
</dbReference>
<dbReference type="STRING" id="5627.A0A1C7M5I9"/>
<keyword evidence="4 5" id="KW-0472">Membrane</keyword>
<keyword evidence="2 5" id="KW-0812">Transmembrane</keyword>
<comment type="subcellular location">
    <subcellularLocation>
        <location evidence="1">Membrane</location>
    </subcellularLocation>
</comment>
<evidence type="ECO:0000256" key="2">
    <source>
        <dbReference type="ARBA" id="ARBA00022692"/>
    </source>
</evidence>
<feature type="transmembrane region" description="Helical" evidence="5">
    <location>
        <begin position="173"/>
        <end position="191"/>
    </location>
</feature>
<evidence type="ECO:0000259" key="6">
    <source>
        <dbReference type="Pfam" id="PF04116"/>
    </source>
</evidence>
<comment type="caution">
    <text evidence="7">The sequence shown here is derived from an EMBL/GenBank/DDBJ whole genome shotgun (WGS) entry which is preliminary data.</text>
</comment>
<accession>A0A1C7M5I9</accession>
<dbReference type="Proteomes" id="UP000092993">
    <property type="component" value="Unassembled WGS sequence"/>
</dbReference>
<dbReference type="OrthoDB" id="6354873at2759"/>
<protein>
    <submittedName>
        <fullName evidence="7">C-5 sterol desaturase</fullName>
    </submittedName>
</protein>
<feature type="domain" description="Fatty acid hydroxylase" evidence="6">
    <location>
        <begin position="218"/>
        <end position="346"/>
    </location>
</feature>
<evidence type="ECO:0000256" key="3">
    <source>
        <dbReference type="ARBA" id="ARBA00022989"/>
    </source>
</evidence>
<gene>
    <name evidence="7" type="primary">ERG3</name>
    <name evidence="7" type="ORF">A0H81_07880</name>
</gene>
<evidence type="ECO:0000313" key="8">
    <source>
        <dbReference type="Proteomes" id="UP000092993"/>
    </source>
</evidence>
<dbReference type="GO" id="GO:0016020">
    <property type="term" value="C:membrane"/>
    <property type="evidence" value="ECO:0007669"/>
    <property type="project" value="UniProtKB-SubCell"/>
</dbReference>
<reference evidence="7 8" key="1">
    <citation type="submission" date="2016-03" db="EMBL/GenBank/DDBJ databases">
        <title>Whole genome sequencing of Grifola frondosa 9006-11.</title>
        <authorList>
            <person name="Min B."/>
            <person name="Park H."/>
            <person name="Kim J.-G."/>
            <person name="Cho H."/>
            <person name="Oh Y.-L."/>
            <person name="Kong W.-S."/>
            <person name="Choi I.-G."/>
        </authorList>
    </citation>
    <scope>NUCLEOTIDE SEQUENCE [LARGE SCALE GENOMIC DNA]</scope>
    <source>
        <strain evidence="7 8">9006-11</strain>
    </source>
</reference>
<evidence type="ECO:0000256" key="4">
    <source>
        <dbReference type="ARBA" id="ARBA00023136"/>
    </source>
</evidence>
<dbReference type="EMBL" id="LUGG01000009">
    <property type="protein sequence ID" value="OBZ72223.1"/>
    <property type="molecule type" value="Genomic_DNA"/>
</dbReference>
<evidence type="ECO:0000313" key="7">
    <source>
        <dbReference type="EMBL" id="OBZ72223.1"/>
    </source>
</evidence>
<dbReference type="OMA" id="LIYWVHR"/>
<evidence type="ECO:0000256" key="1">
    <source>
        <dbReference type="ARBA" id="ARBA00004370"/>
    </source>
</evidence>
<sequence>SVQVVVCKPCHRRRRRRCPIPQNPYPFGAGATRPAVMDIVLNICDDLILDKVWSHVLPASAFLSEAVVGSYNTSSQYPFVTSESSTWSQLISYIPHPPLQDTLFSDPLVLSPSLASAWPRDYIPRQLISLFAITITGIHVLYFVFAYLSYKYIFNHDMMKHPRFLKNQIKQEIILSLKAFPLMTLLTLPWFQGEVMGYSRLYDNVDEYGWAYLLFSIFFFLFFTDYCIYWVHRWEHNPLWYKWLHKPHHKWIICTPFASHAFHPLDGYFQSLPYHVFVFLFPLHRKVYLGLFVFVNFWSILIHDSDMITGHPLEKVINGPAHHTLHHIYFTVNYGQYFTLADRVGGSYRQPESALDPLHQIKKVKQAIGKEQ</sequence>
<feature type="transmembrane region" description="Helical" evidence="5">
    <location>
        <begin position="127"/>
        <end position="153"/>
    </location>
</feature>
<feature type="transmembrane region" description="Helical" evidence="5">
    <location>
        <begin position="211"/>
        <end position="231"/>
    </location>
</feature>
<feature type="non-terminal residue" evidence="7">
    <location>
        <position position="1"/>
    </location>
</feature>
<name>A0A1C7M5I9_GRIFR</name>
<dbReference type="GO" id="GO:0016491">
    <property type="term" value="F:oxidoreductase activity"/>
    <property type="evidence" value="ECO:0007669"/>
    <property type="project" value="InterPro"/>
</dbReference>
<dbReference type="Pfam" id="PF04116">
    <property type="entry name" value="FA_hydroxylase"/>
    <property type="match status" value="1"/>
</dbReference>
<keyword evidence="8" id="KW-1185">Reference proteome</keyword>
<dbReference type="AlphaFoldDB" id="A0A1C7M5I9"/>
<evidence type="ECO:0000256" key="5">
    <source>
        <dbReference type="SAM" id="Phobius"/>
    </source>
</evidence>
<dbReference type="GO" id="GO:0005506">
    <property type="term" value="F:iron ion binding"/>
    <property type="evidence" value="ECO:0007669"/>
    <property type="project" value="InterPro"/>
</dbReference>
<dbReference type="PANTHER" id="PTHR11863">
    <property type="entry name" value="STEROL DESATURASE"/>
    <property type="match status" value="1"/>
</dbReference>
<organism evidence="7 8">
    <name type="scientific">Grifola frondosa</name>
    <name type="common">Maitake</name>
    <name type="synonym">Polyporus frondosus</name>
    <dbReference type="NCBI Taxonomy" id="5627"/>
    <lineage>
        <taxon>Eukaryota</taxon>
        <taxon>Fungi</taxon>
        <taxon>Dikarya</taxon>
        <taxon>Basidiomycota</taxon>
        <taxon>Agaricomycotina</taxon>
        <taxon>Agaricomycetes</taxon>
        <taxon>Polyporales</taxon>
        <taxon>Grifolaceae</taxon>
        <taxon>Grifola</taxon>
    </lineage>
</organism>
<keyword evidence="3 5" id="KW-1133">Transmembrane helix</keyword>
<proteinExistence type="predicted"/>
<dbReference type="InterPro" id="IPR006694">
    <property type="entry name" value="Fatty_acid_hydroxylase"/>
</dbReference>
<dbReference type="InterPro" id="IPR050307">
    <property type="entry name" value="Sterol_Desaturase_Related"/>
</dbReference>